<keyword evidence="2" id="KW-0732">Signal</keyword>
<dbReference type="AlphaFoldDB" id="A0A224XTU0"/>
<evidence type="ECO:0000256" key="2">
    <source>
        <dbReference type="SAM" id="SignalP"/>
    </source>
</evidence>
<sequence length="73" mass="7730">MTTSLVAIHFFIFLINSVGSSLDTPISCPVNPFSFSRESSVVLLLSRIKPSLSGWSGSNNSLPVDSTATNGNL</sequence>
<dbReference type="EMBL" id="GFTR01000471">
    <property type="protein sequence ID" value="JAW15955.1"/>
    <property type="molecule type" value="Transcribed_RNA"/>
</dbReference>
<feature type="compositionally biased region" description="Polar residues" evidence="1">
    <location>
        <begin position="64"/>
        <end position="73"/>
    </location>
</feature>
<proteinExistence type="predicted"/>
<name>A0A224XTU0_9HEMI</name>
<protein>
    <submittedName>
        <fullName evidence="3">Putative secreted protein</fullName>
    </submittedName>
</protein>
<accession>A0A224XTU0</accession>
<feature type="signal peptide" evidence="2">
    <location>
        <begin position="1"/>
        <end position="20"/>
    </location>
</feature>
<evidence type="ECO:0000313" key="3">
    <source>
        <dbReference type="EMBL" id="JAW15955.1"/>
    </source>
</evidence>
<feature type="region of interest" description="Disordered" evidence="1">
    <location>
        <begin position="51"/>
        <end position="73"/>
    </location>
</feature>
<reference evidence="3" key="1">
    <citation type="journal article" date="2018" name="PLoS Negl. Trop. Dis.">
        <title>An insight into the salivary gland and fat body transcriptome of Panstrongylus lignarius (Hemiptera: Heteroptera), the main vector of Chagas disease in Peru.</title>
        <authorList>
            <person name="Nevoa J.C."/>
            <person name="Mendes M.T."/>
            <person name="da Silva M.V."/>
            <person name="Soares S.C."/>
            <person name="Oliveira C.J.F."/>
            <person name="Ribeiro J.M.C."/>
        </authorList>
    </citation>
    <scope>NUCLEOTIDE SEQUENCE</scope>
</reference>
<organism evidence="3">
    <name type="scientific">Panstrongylus lignarius</name>
    <dbReference type="NCBI Taxonomy" id="156445"/>
    <lineage>
        <taxon>Eukaryota</taxon>
        <taxon>Metazoa</taxon>
        <taxon>Ecdysozoa</taxon>
        <taxon>Arthropoda</taxon>
        <taxon>Hexapoda</taxon>
        <taxon>Insecta</taxon>
        <taxon>Pterygota</taxon>
        <taxon>Neoptera</taxon>
        <taxon>Paraneoptera</taxon>
        <taxon>Hemiptera</taxon>
        <taxon>Heteroptera</taxon>
        <taxon>Panheteroptera</taxon>
        <taxon>Cimicomorpha</taxon>
        <taxon>Reduviidae</taxon>
        <taxon>Triatominae</taxon>
        <taxon>Panstrongylus</taxon>
    </lineage>
</organism>
<feature type="chain" id="PRO_5011990874" evidence="2">
    <location>
        <begin position="21"/>
        <end position="73"/>
    </location>
</feature>
<feature type="compositionally biased region" description="Low complexity" evidence="1">
    <location>
        <begin position="51"/>
        <end position="63"/>
    </location>
</feature>
<evidence type="ECO:0000256" key="1">
    <source>
        <dbReference type="SAM" id="MobiDB-lite"/>
    </source>
</evidence>